<dbReference type="EMBL" id="JACWZY010000045">
    <property type="protein sequence ID" value="MBD2705136.1"/>
    <property type="molecule type" value="Genomic_DNA"/>
</dbReference>
<organism evidence="2 3">
    <name type="scientific">Spirosoma profusum</name>
    <dbReference type="NCBI Taxonomy" id="2771354"/>
    <lineage>
        <taxon>Bacteria</taxon>
        <taxon>Pseudomonadati</taxon>
        <taxon>Bacteroidota</taxon>
        <taxon>Cytophagia</taxon>
        <taxon>Cytophagales</taxon>
        <taxon>Cytophagaceae</taxon>
        <taxon>Spirosoma</taxon>
    </lineage>
</organism>
<evidence type="ECO:0000256" key="1">
    <source>
        <dbReference type="ARBA" id="ARBA00022729"/>
    </source>
</evidence>
<gene>
    <name evidence="2" type="ORF">IC229_31220</name>
</gene>
<dbReference type="Pfam" id="PF14312">
    <property type="entry name" value="FG-GAP_2"/>
    <property type="match status" value="2"/>
</dbReference>
<dbReference type="Gene3D" id="2.130.10.130">
    <property type="entry name" value="Integrin alpha, N-terminal"/>
    <property type="match status" value="1"/>
</dbReference>
<dbReference type="AlphaFoldDB" id="A0A927AVH1"/>
<dbReference type="PANTHER" id="PTHR36220:SF1">
    <property type="entry name" value="GAMMA TUBULIN COMPLEX COMPONENT C-TERMINAL DOMAIN-CONTAINING PROTEIN"/>
    <property type="match status" value="1"/>
</dbReference>
<evidence type="ECO:0000313" key="3">
    <source>
        <dbReference type="Proteomes" id="UP000598820"/>
    </source>
</evidence>
<protein>
    <submittedName>
        <fullName evidence="2">FG-GAP repeat protein</fullName>
    </submittedName>
</protein>
<dbReference type="InterPro" id="IPR013517">
    <property type="entry name" value="FG-GAP"/>
</dbReference>
<name>A0A927AVH1_9BACT</name>
<sequence length="253" mass="25886">MNYSLIKHLSTQSLRPYLLVCSLLLTTISLPDTAQNWNQIINAAASGPATGDQFGHSVSISGNYAIVGAFRKNDNTAYVFIRSGENWVQQAKLTASDGASGEYFGTSVSISGDYAIVGAPDKNTNTGAAYVFGNCTTGITGQPVASSAVCACTTVTAYVSTTGTFGSYQWYKGTTPVASQTAATLSIPSTITADAGICSVVVTGGVCSYTSTIFTLTVNQQPTATILTPASTALTCSTPSISLTATGGDVSLG</sequence>
<keyword evidence="1" id="KW-0732">Signal</keyword>
<dbReference type="Proteomes" id="UP000598820">
    <property type="component" value="Unassembled WGS sequence"/>
</dbReference>
<comment type="caution">
    <text evidence="2">The sequence shown here is derived from an EMBL/GenBank/DDBJ whole genome shotgun (WGS) entry which is preliminary data.</text>
</comment>
<proteinExistence type="predicted"/>
<reference evidence="2" key="1">
    <citation type="submission" date="2020-09" db="EMBL/GenBank/DDBJ databases">
        <authorList>
            <person name="Kim M.K."/>
        </authorList>
    </citation>
    <scope>NUCLEOTIDE SEQUENCE</scope>
    <source>
        <strain evidence="2">BT702</strain>
    </source>
</reference>
<dbReference type="PANTHER" id="PTHR36220">
    <property type="entry name" value="UNNAMED PRODUCT"/>
    <property type="match status" value="1"/>
</dbReference>
<accession>A0A927AVH1</accession>
<dbReference type="InterPro" id="IPR028994">
    <property type="entry name" value="Integrin_alpha_N"/>
</dbReference>
<keyword evidence="3" id="KW-1185">Reference proteome</keyword>
<evidence type="ECO:0000313" key="2">
    <source>
        <dbReference type="EMBL" id="MBD2705136.1"/>
    </source>
</evidence>